<evidence type="ECO:0000256" key="1">
    <source>
        <dbReference type="ARBA" id="ARBA00022723"/>
    </source>
</evidence>
<feature type="compositionally biased region" description="Polar residues" evidence="4">
    <location>
        <begin position="355"/>
        <end position="365"/>
    </location>
</feature>
<dbReference type="PROSITE" id="PS50808">
    <property type="entry name" value="ZF_BED"/>
    <property type="match status" value="3"/>
</dbReference>
<dbReference type="SUPFAM" id="SSF57667">
    <property type="entry name" value="beta-beta-alpha zinc fingers"/>
    <property type="match status" value="3"/>
</dbReference>
<reference evidence="6" key="1">
    <citation type="journal article" date="2008" name="Nat. Genet.">
        <title>The Pristionchus pacificus genome provides a unique perspective on nematode lifestyle and parasitism.</title>
        <authorList>
            <person name="Dieterich C."/>
            <person name="Clifton S.W."/>
            <person name="Schuster L.N."/>
            <person name="Chinwalla A."/>
            <person name="Delehaunty K."/>
            <person name="Dinkelacker I."/>
            <person name="Fulton L."/>
            <person name="Fulton R."/>
            <person name="Godfrey J."/>
            <person name="Minx P."/>
            <person name="Mitreva M."/>
            <person name="Roeseler W."/>
            <person name="Tian H."/>
            <person name="Witte H."/>
            <person name="Yang S.P."/>
            <person name="Wilson R.K."/>
            <person name="Sommer R.J."/>
        </authorList>
    </citation>
    <scope>NUCLEOTIDE SEQUENCE [LARGE SCALE GENOMIC DNA]</scope>
    <source>
        <strain evidence="6">PS312</strain>
    </source>
</reference>
<dbReference type="SMART" id="SM00614">
    <property type="entry name" value="ZnF_BED"/>
    <property type="match status" value="3"/>
</dbReference>
<evidence type="ECO:0000256" key="2">
    <source>
        <dbReference type="ARBA" id="ARBA00022771"/>
    </source>
</evidence>
<dbReference type="GO" id="GO:0005634">
    <property type="term" value="C:nucleus"/>
    <property type="evidence" value="ECO:0000318"/>
    <property type="project" value="GO_Central"/>
</dbReference>
<dbReference type="Pfam" id="PF02892">
    <property type="entry name" value="zf-BED"/>
    <property type="match status" value="2"/>
</dbReference>
<protein>
    <submittedName>
        <fullName evidence="5">Uncharacterized protein</fullName>
    </submittedName>
</protein>
<feature type="compositionally biased region" description="Polar residues" evidence="4">
    <location>
        <begin position="393"/>
        <end position="403"/>
    </location>
</feature>
<name>A0A2A6CXD4_PRIPA</name>
<dbReference type="PANTHER" id="PTHR34396:SF25">
    <property type="entry name" value="BOUNDARY ELEMENT ASSOCIATED FACTOR"/>
    <property type="match status" value="1"/>
</dbReference>
<feature type="region of interest" description="Disordered" evidence="4">
    <location>
        <begin position="344"/>
        <end position="455"/>
    </location>
</feature>
<evidence type="ECO:0000256" key="3">
    <source>
        <dbReference type="ARBA" id="ARBA00022833"/>
    </source>
</evidence>
<gene>
    <name evidence="5" type="primary">WBGene00111944</name>
</gene>
<feature type="region of interest" description="Disordered" evidence="4">
    <location>
        <begin position="543"/>
        <end position="564"/>
    </location>
</feature>
<evidence type="ECO:0000256" key="4">
    <source>
        <dbReference type="SAM" id="MobiDB-lite"/>
    </source>
</evidence>
<feature type="compositionally biased region" description="Basic and acidic residues" evidence="4">
    <location>
        <begin position="552"/>
        <end position="564"/>
    </location>
</feature>
<sequence>MAPPTSIAWKYFTILEHDRTAAECHLCRKFIRIVKNTSPMIAHLRSRHPEVLQHRDSVDADMFISEMADMSTQTCPEDFPEPIKLEIKEEDKSDERLEYDSNCRVREMISQRLEDAVENMKMNATTEKYPQLVRLLVESCLWLIRDWPGQKIADFESVRASRKEVEGRLRHFLRVKPPRSSEMDSHLLLISDAMLTISEQWPVDEKKRPHVSNVSSSSPLATAQVKALPTSHIRVYGGPGTSSQQPAAKITRIVATPQQLAAHQHQESSLQLGRLLPQRTAQQPYTLTVPARLWSFFTKMIGERGELLARCTLCRNIVPRQNHRTTAMKNHLKMCHQREYATIDSESSRPDNEIFQPSNSSQQFVSKKVPQSKAVSPSTTSPSGSVIDEPHNDGTTMSLSDESYSPLFKEEEIEEEEVDFEEEMEKYKAATGIEGEPVQDQDEAEEPTPIKRSSSSAIWTHFTEKYVNKEQYGTCMLCGWSRRMYNHGTNAMWTHLNRTHPIEYYALKPNEYHPAVHGQYVSFPVPGSRTPVPVVVPAGSVPTPRPVEAGEELVKEEEMGEKDF</sequence>
<dbReference type="GO" id="GO:0003677">
    <property type="term" value="F:DNA binding"/>
    <property type="evidence" value="ECO:0007669"/>
    <property type="project" value="InterPro"/>
</dbReference>
<evidence type="ECO:0000313" key="6">
    <source>
        <dbReference type="Proteomes" id="UP000005239"/>
    </source>
</evidence>
<dbReference type="GO" id="GO:0008270">
    <property type="term" value="F:zinc ion binding"/>
    <property type="evidence" value="ECO:0007669"/>
    <property type="project" value="UniProtKB-KW"/>
</dbReference>
<organism evidence="5 6">
    <name type="scientific">Pristionchus pacificus</name>
    <name type="common">Parasitic nematode worm</name>
    <dbReference type="NCBI Taxonomy" id="54126"/>
    <lineage>
        <taxon>Eukaryota</taxon>
        <taxon>Metazoa</taxon>
        <taxon>Ecdysozoa</taxon>
        <taxon>Nematoda</taxon>
        <taxon>Chromadorea</taxon>
        <taxon>Rhabditida</taxon>
        <taxon>Rhabditina</taxon>
        <taxon>Diplogasteromorpha</taxon>
        <taxon>Diplogasteroidea</taxon>
        <taxon>Neodiplogasteridae</taxon>
        <taxon>Pristionchus</taxon>
    </lineage>
</organism>
<feature type="compositionally biased region" description="Acidic residues" evidence="4">
    <location>
        <begin position="437"/>
        <end position="446"/>
    </location>
</feature>
<dbReference type="InterPro" id="IPR053031">
    <property type="entry name" value="Cuticle_assoc_protein"/>
</dbReference>
<feature type="compositionally biased region" description="Low complexity" evidence="4">
    <location>
        <begin position="375"/>
        <end position="386"/>
    </location>
</feature>
<reference evidence="5" key="2">
    <citation type="submission" date="2022-06" db="UniProtKB">
        <authorList>
            <consortium name="EnsemblMetazoa"/>
        </authorList>
    </citation>
    <scope>IDENTIFICATION</scope>
    <source>
        <strain evidence="5">PS312</strain>
    </source>
</reference>
<feature type="compositionally biased region" description="Acidic residues" evidence="4">
    <location>
        <begin position="411"/>
        <end position="424"/>
    </location>
</feature>
<dbReference type="EnsemblMetazoa" id="PPA22390.1">
    <property type="protein sequence ID" value="PPA22390.1"/>
    <property type="gene ID" value="WBGene00111944"/>
</dbReference>
<keyword evidence="3" id="KW-0862">Zinc</keyword>
<dbReference type="Proteomes" id="UP000005239">
    <property type="component" value="Unassembled WGS sequence"/>
</dbReference>
<dbReference type="PANTHER" id="PTHR34396">
    <property type="entry name" value="OS03G0264950 PROTEIN-RELATED"/>
    <property type="match status" value="1"/>
</dbReference>
<keyword evidence="2" id="KW-0863">Zinc-finger</keyword>
<evidence type="ECO:0000313" key="5">
    <source>
        <dbReference type="EnsemblMetazoa" id="PPA22390.1"/>
    </source>
</evidence>
<accession>A0A2A6CXD4</accession>
<accession>A0A8R1YJR0</accession>
<keyword evidence="6" id="KW-1185">Reference proteome</keyword>
<dbReference type="InterPro" id="IPR036236">
    <property type="entry name" value="Znf_C2H2_sf"/>
</dbReference>
<proteinExistence type="predicted"/>
<keyword evidence="1" id="KW-0479">Metal-binding</keyword>
<dbReference type="AlphaFoldDB" id="A0A2A6CXD4"/>
<dbReference type="GO" id="GO:0006357">
    <property type="term" value="P:regulation of transcription by RNA polymerase II"/>
    <property type="evidence" value="ECO:0000318"/>
    <property type="project" value="GO_Central"/>
</dbReference>
<dbReference type="OrthoDB" id="117690at2759"/>
<dbReference type="InterPro" id="IPR003656">
    <property type="entry name" value="Znf_BED"/>
</dbReference>